<evidence type="ECO:0000256" key="9">
    <source>
        <dbReference type="ARBA" id="ARBA00044878"/>
    </source>
</evidence>
<evidence type="ECO:0000256" key="4">
    <source>
        <dbReference type="ARBA" id="ARBA00022692"/>
    </source>
</evidence>
<evidence type="ECO:0000256" key="8">
    <source>
        <dbReference type="ARBA" id="ARBA00044876"/>
    </source>
</evidence>
<evidence type="ECO:0000256" key="3">
    <source>
        <dbReference type="ARBA" id="ARBA00022448"/>
    </source>
</evidence>
<dbReference type="Proteomes" id="UP000285060">
    <property type="component" value="Unassembled WGS sequence"/>
</dbReference>
<evidence type="ECO:0000256" key="17">
    <source>
        <dbReference type="ARBA" id="ARBA00044903"/>
    </source>
</evidence>
<evidence type="ECO:0000256" key="25">
    <source>
        <dbReference type="SAM" id="Phobius"/>
    </source>
</evidence>
<dbReference type="InterPro" id="IPR036259">
    <property type="entry name" value="MFS_trans_sf"/>
</dbReference>
<comment type="catalytic activity">
    <reaction evidence="19">
        <text>L-alanyl-L-lysine(out) = L-alanyl-L-lysine(in)</text>
        <dbReference type="Rhea" id="RHEA:79415"/>
        <dbReference type="ChEBI" id="CHEBI:192470"/>
    </reaction>
</comment>
<evidence type="ECO:0000256" key="12">
    <source>
        <dbReference type="ARBA" id="ARBA00044891"/>
    </source>
</evidence>
<keyword evidence="28" id="KW-1185">Reference proteome</keyword>
<keyword evidence="3" id="KW-0813">Transport</keyword>
<name>A0A3R7CUL8_9STRA</name>
<feature type="transmembrane region" description="Helical" evidence="25">
    <location>
        <begin position="180"/>
        <end position="199"/>
    </location>
</feature>
<dbReference type="VEuPathDB" id="FungiDB:H310_03737"/>
<feature type="transmembrane region" description="Helical" evidence="25">
    <location>
        <begin position="394"/>
        <end position="412"/>
    </location>
</feature>
<accession>A0A3R7CUL8</accession>
<keyword evidence="6 25" id="KW-0472">Membrane</keyword>
<gene>
    <name evidence="27" type="ORF">DYB32_009018</name>
</gene>
<evidence type="ECO:0000256" key="14">
    <source>
        <dbReference type="ARBA" id="ARBA00044898"/>
    </source>
</evidence>
<dbReference type="VEuPathDB" id="FungiDB:H310_03738"/>
<dbReference type="SUPFAM" id="SSF103473">
    <property type="entry name" value="MFS general substrate transporter"/>
    <property type="match status" value="2"/>
</dbReference>
<comment type="catalytic activity">
    <reaction evidence="10">
        <text>L-alpha-aminoacyl-L-arginine(out) = L-alpha-aminoacyl-L-arginine(in)</text>
        <dbReference type="Rhea" id="RHEA:79367"/>
        <dbReference type="ChEBI" id="CHEBI:229968"/>
    </reaction>
</comment>
<evidence type="ECO:0000256" key="24">
    <source>
        <dbReference type="ARBA" id="ARBA00046376"/>
    </source>
</evidence>
<comment type="catalytic activity">
    <reaction evidence="20">
        <text>L-lysyl-glycine(out) = L-lysyl-glycine(in)</text>
        <dbReference type="Rhea" id="RHEA:79407"/>
        <dbReference type="ChEBI" id="CHEBI:191202"/>
    </reaction>
</comment>
<sequence length="531" mass="56794">MQGLAALLDKHIKPAVLVLVGFLSFGGCYCYDNPSALKSQLTQHFSGSVAQSDFEMYFNLLYSVYSVPNIVLPLFGGILADKFGPRYVLVSTTTLVFLGQVVFAIGNSFQHLPVMLIGRVIFGLGGETVSVAQSALLALWFPASELIFAKGIILSVMRLATTTNNQLSPTIAEAYTVSTAVWVGAAVCLLSVMASLLLVPIDATAEQQIWLGPIKKTSTSCKSRPISASPMPPRLGAAARHVFTADGRIRSWSFWLIAVLYVLLYSVMGPFTNIASGIYMERDYFRAPPVECQRCGVGALLNDGRCIPAASSAAASLSISSACPPSPPFAYPLPALSASYRPWNPVDQFNSSKAPPYMDESSINCDDVAWKEGSFTKAYCDAKFHAEVLAAAPLSLPSLVMALLAPVSGYFIDHIGCRAIIATATMATLAMAQALLGFPVNGGLAAVPMVVVVEYIAADHKYIPFTHEWFGAFAALGMCVGFVLVSVDFRSGGVLHSATMTPYASPQVMPHHENVPLLHVPKPLQMYGTSP</sequence>
<dbReference type="PANTHER" id="PTHR23512:SF3">
    <property type="entry name" value="MAJOR FACILITATOR SUPERFAMILY DOMAIN-CONTAINING PROTEIN 1"/>
    <property type="match status" value="1"/>
</dbReference>
<evidence type="ECO:0000256" key="21">
    <source>
        <dbReference type="ARBA" id="ARBA00044985"/>
    </source>
</evidence>
<dbReference type="GO" id="GO:0005765">
    <property type="term" value="C:lysosomal membrane"/>
    <property type="evidence" value="ECO:0007669"/>
    <property type="project" value="UniProtKB-SubCell"/>
</dbReference>
<dbReference type="AlphaFoldDB" id="A0A3R7CUL8"/>
<organism evidence="27 28">
    <name type="scientific">Aphanomyces invadans</name>
    <dbReference type="NCBI Taxonomy" id="157072"/>
    <lineage>
        <taxon>Eukaryota</taxon>
        <taxon>Sar</taxon>
        <taxon>Stramenopiles</taxon>
        <taxon>Oomycota</taxon>
        <taxon>Saprolegniomycetes</taxon>
        <taxon>Saprolegniales</taxon>
        <taxon>Verrucalvaceae</taxon>
        <taxon>Aphanomyces</taxon>
    </lineage>
</organism>
<evidence type="ECO:0000256" key="22">
    <source>
        <dbReference type="ARBA" id="ARBA00045018"/>
    </source>
</evidence>
<keyword evidence="4 25" id="KW-0812">Transmembrane</keyword>
<feature type="domain" description="Major facilitator superfamily (MFS) profile" evidence="26">
    <location>
        <begin position="1"/>
        <end position="203"/>
    </location>
</feature>
<evidence type="ECO:0000256" key="23">
    <source>
        <dbReference type="ARBA" id="ARBA00045709"/>
    </source>
</evidence>
<dbReference type="Gene3D" id="1.20.1250.20">
    <property type="entry name" value="MFS general substrate transporter like domains"/>
    <property type="match status" value="1"/>
</dbReference>
<evidence type="ECO:0000313" key="28">
    <source>
        <dbReference type="Proteomes" id="UP000285060"/>
    </source>
</evidence>
<comment type="catalytic activity">
    <reaction evidence="13">
        <text>L-alpha-aminoacyl-L-lysine(out) = L-alpha-aminoacyl-L-lysine(in)</text>
        <dbReference type="Rhea" id="RHEA:79383"/>
        <dbReference type="ChEBI" id="CHEBI:229966"/>
    </reaction>
</comment>
<evidence type="ECO:0000313" key="27">
    <source>
        <dbReference type="EMBL" id="RHY23965.1"/>
    </source>
</evidence>
<comment type="catalytic activity">
    <reaction evidence="15">
        <text>L-arginyl-L-alpha-amino acid(out) = L-arginyl-L-alpha-amino acid(in)</text>
        <dbReference type="Rhea" id="RHEA:79371"/>
        <dbReference type="ChEBI" id="CHEBI:84315"/>
    </reaction>
</comment>
<evidence type="ECO:0000256" key="5">
    <source>
        <dbReference type="ARBA" id="ARBA00022989"/>
    </source>
</evidence>
<dbReference type="EMBL" id="QUSY01001702">
    <property type="protein sequence ID" value="RHY23965.1"/>
    <property type="molecule type" value="Genomic_DNA"/>
</dbReference>
<evidence type="ECO:0000256" key="7">
    <source>
        <dbReference type="ARBA" id="ARBA00023228"/>
    </source>
</evidence>
<keyword evidence="5 25" id="KW-1133">Transmembrane helix</keyword>
<evidence type="ECO:0000256" key="2">
    <source>
        <dbReference type="ARBA" id="ARBA00008335"/>
    </source>
</evidence>
<evidence type="ECO:0000256" key="10">
    <source>
        <dbReference type="ARBA" id="ARBA00044881"/>
    </source>
</evidence>
<evidence type="ECO:0000256" key="13">
    <source>
        <dbReference type="ARBA" id="ARBA00044893"/>
    </source>
</evidence>
<evidence type="ECO:0000256" key="20">
    <source>
        <dbReference type="ARBA" id="ARBA00044924"/>
    </source>
</evidence>
<comment type="catalytic activity">
    <reaction evidence="17">
        <text>L-arginyl-glycine(out) = L-arginyl-glycine(in)</text>
        <dbReference type="Rhea" id="RHEA:79391"/>
        <dbReference type="ChEBI" id="CHEBI:229955"/>
    </reaction>
</comment>
<feature type="transmembrane region" description="Helical" evidence="25">
    <location>
        <begin position="469"/>
        <end position="487"/>
    </location>
</feature>
<feature type="transmembrane region" description="Helical" evidence="25">
    <location>
        <begin position="54"/>
        <end position="75"/>
    </location>
</feature>
<dbReference type="InterPro" id="IPR020846">
    <property type="entry name" value="MFS_dom"/>
</dbReference>
<comment type="catalytic activity">
    <reaction evidence="9">
        <text>L-histidyl-glycine(out) = L-histidyl-glycine(in)</text>
        <dbReference type="Rhea" id="RHEA:79395"/>
        <dbReference type="ChEBI" id="CHEBI:229957"/>
    </reaction>
</comment>
<comment type="subunit">
    <text evidence="24">Homodimer. Interacts with lysosomal protein GLMP (via lumenal domain); the interaction starts while both proteins are still in the endoplasmic reticulum and is required for stabilization of MFSD1 in lysosomes but has no direct effect on its targeting to lysosomes or transporter activity.</text>
</comment>
<reference evidence="27 28" key="1">
    <citation type="submission" date="2018-08" db="EMBL/GenBank/DDBJ databases">
        <title>Aphanomyces genome sequencing and annotation.</title>
        <authorList>
            <person name="Minardi D."/>
            <person name="Oidtmann B."/>
            <person name="Van Der Giezen M."/>
            <person name="Studholme D.J."/>
        </authorList>
    </citation>
    <scope>NUCLEOTIDE SEQUENCE [LARGE SCALE GENOMIC DNA]</scope>
    <source>
        <strain evidence="27 28">NJM0002</strain>
    </source>
</reference>
<evidence type="ECO:0000256" key="15">
    <source>
        <dbReference type="ARBA" id="ARBA00044899"/>
    </source>
</evidence>
<dbReference type="InterPro" id="IPR011701">
    <property type="entry name" value="MFS"/>
</dbReference>
<comment type="function">
    <text evidence="23">Lysosomal dipeptide uniporter that selectively exports lysine, arginine or histidine-containing dipeptides with a net positive charge from the lysosome lumen into the cytosol. Could play a role in a specific type of protein O-glycosylation indirectly regulating macrophages migration and tissue invasion. Also essential for liver homeostasis.</text>
</comment>
<evidence type="ECO:0000256" key="18">
    <source>
        <dbReference type="ARBA" id="ARBA00044912"/>
    </source>
</evidence>
<comment type="catalytic activity">
    <reaction evidence="14">
        <text>L-aspartyl-L-lysine(out) = L-aspartyl-L-lysine(in)</text>
        <dbReference type="Rhea" id="RHEA:79411"/>
        <dbReference type="ChEBI" id="CHEBI:229953"/>
    </reaction>
</comment>
<comment type="catalytic activity">
    <reaction evidence="8">
        <text>L-lysyl-L-alanine(out) = L-lysyl-L-alanine(in)</text>
        <dbReference type="Rhea" id="RHEA:79399"/>
        <dbReference type="ChEBI" id="CHEBI:229954"/>
    </reaction>
</comment>
<comment type="catalytic activity">
    <reaction evidence="12">
        <text>L-lysyl-L-alpha-amino acid(out) = L-lysyl-L-alpha-amino acid(in)</text>
        <dbReference type="Rhea" id="RHEA:79387"/>
        <dbReference type="ChEBI" id="CHEBI:229965"/>
    </reaction>
</comment>
<comment type="caution">
    <text evidence="27">The sequence shown here is derived from an EMBL/GenBank/DDBJ whole genome shotgun (WGS) entry which is preliminary data.</text>
</comment>
<proteinExistence type="inferred from homology"/>
<protein>
    <recommendedName>
        <fullName evidence="21">Lysosomal dipeptide transporter MFSD1</fullName>
    </recommendedName>
    <alternativeName>
        <fullName evidence="22">Major facilitator superfamily domain-containing protein 1</fullName>
    </alternativeName>
</protein>
<feature type="transmembrane region" description="Helical" evidence="25">
    <location>
        <begin position="139"/>
        <end position="160"/>
    </location>
</feature>
<dbReference type="GO" id="GO:0022857">
    <property type="term" value="F:transmembrane transporter activity"/>
    <property type="evidence" value="ECO:0007669"/>
    <property type="project" value="InterPro"/>
</dbReference>
<comment type="catalytic activity">
    <reaction evidence="18">
        <text>L-histidyl-L-alpha-amino acid(out) = L-histidyl-L-alpha-amino acid(in)</text>
        <dbReference type="Rhea" id="RHEA:79379"/>
        <dbReference type="ChEBI" id="CHEBI:229964"/>
    </reaction>
</comment>
<comment type="subcellular location">
    <subcellularLocation>
        <location evidence="1">Lysosome membrane</location>
        <topology evidence="1">Multi-pass membrane protein</topology>
    </subcellularLocation>
</comment>
<dbReference type="InterPro" id="IPR052187">
    <property type="entry name" value="MFSD1"/>
</dbReference>
<comment type="similarity">
    <text evidence="2">Belongs to the major facilitator superfamily.</text>
</comment>
<feature type="transmembrane region" description="Helical" evidence="25">
    <location>
        <begin position="254"/>
        <end position="279"/>
    </location>
</feature>
<comment type="catalytic activity">
    <reaction evidence="16">
        <text>L-lysyl-L-lysine(out) = L-lysyl-L-lysine(in)</text>
        <dbReference type="Rhea" id="RHEA:79403"/>
        <dbReference type="ChEBI" id="CHEBI:229956"/>
    </reaction>
</comment>
<comment type="catalytic activity">
    <reaction evidence="11">
        <text>L-alpha-aminoacyl-L-histidine(out) = L-alpha-aminoacyl-L-histidine(in)</text>
        <dbReference type="Rhea" id="RHEA:79375"/>
        <dbReference type="ChEBI" id="CHEBI:229967"/>
    </reaction>
</comment>
<evidence type="ECO:0000256" key="1">
    <source>
        <dbReference type="ARBA" id="ARBA00004155"/>
    </source>
</evidence>
<evidence type="ECO:0000256" key="19">
    <source>
        <dbReference type="ARBA" id="ARBA00044919"/>
    </source>
</evidence>
<dbReference type="Pfam" id="PF07690">
    <property type="entry name" value="MFS_1"/>
    <property type="match status" value="1"/>
</dbReference>
<dbReference type="PANTHER" id="PTHR23512">
    <property type="entry name" value="MAJOR FACILITATOR SUPERFAMILY DOMAIN-CONTAINING PROTEIN 1"/>
    <property type="match status" value="1"/>
</dbReference>
<keyword evidence="7" id="KW-0458">Lysosome</keyword>
<evidence type="ECO:0000259" key="26">
    <source>
        <dbReference type="PROSITE" id="PS50850"/>
    </source>
</evidence>
<evidence type="ECO:0000256" key="11">
    <source>
        <dbReference type="ARBA" id="ARBA00044884"/>
    </source>
</evidence>
<evidence type="ECO:0000256" key="6">
    <source>
        <dbReference type="ARBA" id="ARBA00023136"/>
    </source>
</evidence>
<dbReference type="PROSITE" id="PS50850">
    <property type="entry name" value="MFS"/>
    <property type="match status" value="1"/>
</dbReference>
<evidence type="ECO:0000256" key="16">
    <source>
        <dbReference type="ARBA" id="ARBA00044900"/>
    </source>
</evidence>